<dbReference type="GO" id="GO:0005634">
    <property type="term" value="C:nucleus"/>
    <property type="evidence" value="ECO:0007669"/>
    <property type="project" value="UniProtKB-SubCell"/>
</dbReference>
<reference evidence="9" key="1">
    <citation type="submission" date="2022-03" db="EMBL/GenBank/DDBJ databases">
        <authorList>
            <person name="Sayadi A."/>
        </authorList>
    </citation>
    <scope>NUCLEOTIDE SEQUENCE</scope>
</reference>
<keyword evidence="7" id="KW-0539">Nucleus</keyword>
<comment type="cofactor">
    <cofactor evidence="1">
        <name>a divalent metal cation</name>
        <dbReference type="ChEBI" id="CHEBI:60240"/>
    </cofactor>
</comment>
<evidence type="ECO:0000256" key="2">
    <source>
        <dbReference type="ARBA" id="ARBA00004123"/>
    </source>
</evidence>
<dbReference type="PANTHER" id="PTHR22930:SF269">
    <property type="entry name" value="NUCLEASE HARBI1-LIKE PROTEIN"/>
    <property type="match status" value="1"/>
</dbReference>
<evidence type="ECO:0000256" key="4">
    <source>
        <dbReference type="ARBA" id="ARBA00022722"/>
    </source>
</evidence>
<evidence type="ECO:0000256" key="3">
    <source>
        <dbReference type="ARBA" id="ARBA00006958"/>
    </source>
</evidence>
<protein>
    <recommendedName>
        <fullName evidence="8">DDE Tnp4 domain-containing protein</fullName>
    </recommendedName>
</protein>
<dbReference type="AlphaFoldDB" id="A0A9P0JGP8"/>
<name>A0A9P0JGP8_ACAOB</name>
<dbReference type="Pfam" id="PF13359">
    <property type="entry name" value="DDE_Tnp_4"/>
    <property type="match status" value="1"/>
</dbReference>
<keyword evidence="6" id="KW-0378">Hydrolase</keyword>
<keyword evidence="5" id="KW-0479">Metal-binding</keyword>
<evidence type="ECO:0000256" key="5">
    <source>
        <dbReference type="ARBA" id="ARBA00022723"/>
    </source>
</evidence>
<feature type="domain" description="DDE Tnp4" evidence="8">
    <location>
        <begin position="166"/>
        <end position="332"/>
    </location>
</feature>
<accession>A0A9P0JGP8</accession>
<comment type="caution">
    <text evidence="9">The sequence shown here is derived from an EMBL/GenBank/DDBJ whole genome shotgun (WGS) entry which is preliminary data.</text>
</comment>
<evidence type="ECO:0000259" key="8">
    <source>
        <dbReference type="Pfam" id="PF13359"/>
    </source>
</evidence>
<sequence>MDDDELLLFKTPLSHILFLDGEKSEWVNSIFQEREEHGEFHTLFPRLLEQENKCFEYFRMQVDTFWYILDEIRPYIEKQSNFRKCISPEERLSVTLRFLSTGMGFRSLAFSYRIAHNTIAGIIYETCDARECFSEKHMPFPTAELLEKSAKNYEQLWHFPNCVACIDGKHVRIKCPKKTGSKHFNYNGFFSVVLQAMVDAQYKFLIVDVGAYGRQGDSSVFSEPNLFQQIETGSFPFPQPRQITGTTMTLPYVILGDQGYPLKEYLMRSYPTGQEELPREIEIYNYRLSRARRTVECVFGILVSKWRCLKTELQVEPHHVDKLVMTIYLLHNIGIAIEGINEGTLQKINSANTAKIARSTSRGPRCFNRAGRDAYCIRDQFKTYLNTVGATDFQDNETGAYVH</sequence>
<comment type="similarity">
    <text evidence="3">Belongs to the HARBI1 family.</text>
</comment>
<evidence type="ECO:0000313" key="9">
    <source>
        <dbReference type="EMBL" id="CAH1953711.1"/>
    </source>
</evidence>
<dbReference type="GO" id="GO:0016787">
    <property type="term" value="F:hydrolase activity"/>
    <property type="evidence" value="ECO:0007669"/>
    <property type="project" value="UniProtKB-KW"/>
</dbReference>
<comment type="subcellular location">
    <subcellularLocation>
        <location evidence="2">Nucleus</location>
    </subcellularLocation>
</comment>
<dbReference type="GO" id="GO:0046872">
    <property type="term" value="F:metal ion binding"/>
    <property type="evidence" value="ECO:0007669"/>
    <property type="project" value="UniProtKB-KW"/>
</dbReference>
<dbReference type="InterPro" id="IPR045249">
    <property type="entry name" value="HARBI1-like"/>
</dbReference>
<dbReference type="Proteomes" id="UP001152888">
    <property type="component" value="Unassembled WGS sequence"/>
</dbReference>
<proteinExistence type="inferred from homology"/>
<dbReference type="InterPro" id="IPR027806">
    <property type="entry name" value="HARBI1_dom"/>
</dbReference>
<evidence type="ECO:0000256" key="1">
    <source>
        <dbReference type="ARBA" id="ARBA00001968"/>
    </source>
</evidence>
<organism evidence="9 10">
    <name type="scientific">Acanthoscelides obtectus</name>
    <name type="common">Bean weevil</name>
    <name type="synonym">Bruchus obtectus</name>
    <dbReference type="NCBI Taxonomy" id="200917"/>
    <lineage>
        <taxon>Eukaryota</taxon>
        <taxon>Metazoa</taxon>
        <taxon>Ecdysozoa</taxon>
        <taxon>Arthropoda</taxon>
        <taxon>Hexapoda</taxon>
        <taxon>Insecta</taxon>
        <taxon>Pterygota</taxon>
        <taxon>Neoptera</taxon>
        <taxon>Endopterygota</taxon>
        <taxon>Coleoptera</taxon>
        <taxon>Polyphaga</taxon>
        <taxon>Cucujiformia</taxon>
        <taxon>Chrysomeloidea</taxon>
        <taxon>Chrysomelidae</taxon>
        <taxon>Bruchinae</taxon>
        <taxon>Bruchini</taxon>
        <taxon>Acanthoscelides</taxon>
    </lineage>
</organism>
<keyword evidence="10" id="KW-1185">Reference proteome</keyword>
<evidence type="ECO:0000313" key="10">
    <source>
        <dbReference type="Proteomes" id="UP001152888"/>
    </source>
</evidence>
<dbReference type="GO" id="GO:0004518">
    <property type="term" value="F:nuclease activity"/>
    <property type="evidence" value="ECO:0007669"/>
    <property type="project" value="UniProtKB-KW"/>
</dbReference>
<dbReference type="EMBL" id="CAKOFQ010006652">
    <property type="protein sequence ID" value="CAH1953711.1"/>
    <property type="molecule type" value="Genomic_DNA"/>
</dbReference>
<evidence type="ECO:0000256" key="6">
    <source>
        <dbReference type="ARBA" id="ARBA00022801"/>
    </source>
</evidence>
<gene>
    <name evidence="9" type="ORF">ACAOBT_LOCUS183</name>
</gene>
<dbReference type="PANTHER" id="PTHR22930">
    <property type="match status" value="1"/>
</dbReference>
<dbReference type="OrthoDB" id="1696965at2759"/>
<keyword evidence="4" id="KW-0540">Nuclease</keyword>
<evidence type="ECO:0000256" key="7">
    <source>
        <dbReference type="ARBA" id="ARBA00023242"/>
    </source>
</evidence>